<feature type="binding site" evidence="12">
    <location>
        <begin position="51"/>
        <end position="52"/>
    </location>
    <ligand>
        <name>mRNA</name>
        <dbReference type="ChEBI" id="CHEBI:33699"/>
    </ligand>
</feature>
<evidence type="ECO:0000256" key="2">
    <source>
        <dbReference type="ARBA" id="ARBA00022603"/>
    </source>
</evidence>
<dbReference type="CDD" id="cd02440">
    <property type="entry name" value="AdoMet_MTases"/>
    <property type="match status" value="1"/>
</dbReference>
<dbReference type="EMBL" id="FZQP02006022">
    <property type="protein sequence ID" value="VVD02363.1"/>
    <property type="molecule type" value="Genomic_DNA"/>
</dbReference>
<feature type="binding site" evidence="11">
    <location>
        <position position="81"/>
    </location>
    <ligand>
        <name>S-adenosyl-L-methionine</name>
        <dbReference type="ChEBI" id="CHEBI:59789"/>
    </ligand>
</feature>
<feature type="compositionally biased region" description="Polar residues" evidence="13">
    <location>
        <begin position="7"/>
        <end position="20"/>
    </location>
</feature>
<feature type="binding site" evidence="11">
    <location>
        <position position="135"/>
    </location>
    <ligand>
        <name>S-adenosyl-L-methionine</name>
        <dbReference type="ChEBI" id="CHEBI:59789"/>
    </ligand>
</feature>
<dbReference type="InterPro" id="IPR039753">
    <property type="entry name" value="RG7MT1"/>
</dbReference>
<dbReference type="PROSITE" id="PS51562">
    <property type="entry name" value="RNA_CAP0_MT"/>
    <property type="match status" value="1"/>
</dbReference>
<feature type="binding site" evidence="11">
    <location>
        <position position="158"/>
    </location>
    <ligand>
        <name>S-adenosyl-L-methionine</name>
        <dbReference type="ChEBI" id="CHEBI:59789"/>
    </ligand>
</feature>
<reference evidence="15 16" key="1">
    <citation type="submission" date="2017-07" db="EMBL/GenBank/DDBJ databases">
        <authorList>
            <person name="Talla V."/>
            <person name="Backstrom N."/>
        </authorList>
    </citation>
    <scope>NUCLEOTIDE SEQUENCE [LARGE SCALE GENOMIC DNA]</scope>
</reference>
<feature type="site" description="mRNA cap binding" evidence="12">
    <location>
        <position position="115"/>
    </location>
</feature>
<keyword evidence="8 10" id="KW-0539">Nucleus</keyword>
<evidence type="ECO:0000256" key="12">
    <source>
        <dbReference type="PIRSR" id="PIRSR028762-2"/>
    </source>
</evidence>
<feature type="binding site" evidence="11">
    <location>
        <position position="163"/>
    </location>
    <ligand>
        <name>S-adenosyl-L-methionine</name>
        <dbReference type="ChEBI" id="CHEBI:59789"/>
    </ligand>
</feature>
<evidence type="ECO:0000256" key="8">
    <source>
        <dbReference type="ARBA" id="ARBA00023242"/>
    </source>
</evidence>
<evidence type="ECO:0000256" key="3">
    <source>
        <dbReference type="ARBA" id="ARBA00022664"/>
    </source>
</evidence>
<evidence type="ECO:0000313" key="16">
    <source>
        <dbReference type="Proteomes" id="UP000324832"/>
    </source>
</evidence>
<dbReference type="PANTHER" id="PTHR12189:SF2">
    <property type="entry name" value="MRNA CAP GUANINE-N7 METHYLTRANSFERASE"/>
    <property type="match status" value="1"/>
</dbReference>
<dbReference type="SUPFAM" id="SSF53335">
    <property type="entry name" value="S-adenosyl-L-methionine-dependent methyltransferases"/>
    <property type="match status" value="1"/>
</dbReference>
<comment type="similarity">
    <text evidence="10">Belongs to the class I-like SAM-binding methyltransferase superfamily. mRNA cap 0 methyltransferase family.</text>
</comment>
<keyword evidence="6 10" id="KW-0694">RNA-binding</keyword>
<dbReference type="Gene3D" id="3.40.50.150">
    <property type="entry name" value="Vaccinia Virus protein VP39"/>
    <property type="match status" value="1"/>
</dbReference>
<keyword evidence="7 10" id="KW-0506">mRNA capping</keyword>
<dbReference type="PIRSF" id="PIRSF028762">
    <property type="entry name" value="ABD1"/>
    <property type="match status" value="1"/>
</dbReference>
<feature type="region of interest" description="Disordered" evidence="13">
    <location>
        <begin position="1"/>
        <end position="20"/>
    </location>
</feature>
<feature type="site" description="mRNA cap binding" evidence="12">
    <location>
        <position position="344"/>
    </location>
</feature>
<dbReference type="EC" id="2.1.1.56" evidence="10"/>
<organism evidence="15 16">
    <name type="scientific">Leptidea sinapis</name>
    <dbReference type="NCBI Taxonomy" id="189913"/>
    <lineage>
        <taxon>Eukaryota</taxon>
        <taxon>Metazoa</taxon>
        <taxon>Ecdysozoa</taxon>
        <taxon>Arthropoda</taxon>
        <taxon>Hexapoda</taxon>
        <taxon>Insecta</taxon>
        <taxon>Pterygota</taxon>
        <taxon>Neoptera</taxon>
        <taxon>Endopterygota</taxon>
        <taxon>Lepidoptera</taxon>
        <taxon>Glossata</taxon>
        <taxon>Ditrysia</taxon>
        <taxon>Papilionoidea</taxon>
        <taxon>Pieridae</taxon>
        <taxon>Dismorphiinae</taxon>
        <taxon>Leptidea</taxon>
    </lineage>
</organism>
<feature type="site" description="mRNA cap binding" evidence="12">
    <location>
        <position position="90"/>
    </location>
</feature>
<keyword evidence="2 10" id="KW-0489">Methyltransferase</keyword>
<evidence type="ECO:0000259" key="14">
    <source>
        <dbReference type="PROSITE" id="PS51562"/>
    </source>
</evidence>
<evidence type="ECO:0000256" key="6">
    <source>
        <dbReference type="ARBA" id="ARBA00022884"/>
    </source>
</evidence>
<keyword evidence="5 10" id="KW-0949">S-adenosyl-L-methionine</keyword>
<dbReference type="InterPro" id="IPR004971">
    <property type="entry name" value="mRNA_G-N7_MeTrfase_dom"/>
</dbReference>
<dbReference type="PANTHER" id="PTHR12189">
    <property type="entry name" value="MRNA GUANINE-7- METHYLTRANSFERASE"/>
    <property type="match status" value="1"/>
</dbReference>
<evidence type="ECO:0000256" key="1">
    <source>
        <dbReference type="ARBA" id="ARBA00004123"/>
    </source>
</evidence>
<dbReference type="GO" id="GO:0004482">
    <property type="term" value="F:mRNA 5'-cap (guanine-N7-)-methyltransferase activity"/>
    <property type="evidence" value="ECO:0007669"/>
    <property type="project" value="UniProtKB-EC"/>
</dbReference>
<sequence>MSDKESNVSQNECEAPPTQHTSVVASHYNNLKDKGLKERYNSPIFYLRNFNNWVKSVLISEYISKIKEKDYCRHLKVLDICCGKGGDIAKWQKSFVDHVVFADIADVSIKQCQARYEALNPRQSKIFTAEFIAADCTKICLREKYHDPSIRFDLVSCQFGFHYSFESLTQARRMLMNISECLRPGGYFIGTIPNANEIVARAQKSPNMQFGNKVYNIKLLFDPKDGYPLFGAKYDFQLEGVVDCPEFLVYTKVFYELAREYDLEVVYEAGFEQFYKDHLNDHRQLLSKISSLESYPAPPGKELLGDEETDYDHVKTFLEDEHRKNQNHKVGTMAKSQWEVANIYMVFAMQKLKKTNVENGAGV</sequence>
<dbReference type="InterPro" id="IPR016899">
    <property type="entry name" value="mRNA_G-N7_MeTrfase_euk"/>
</dbReference>
<name>A0A5E4QZ36_9NEOP</name>
<dbReference type="Proteomes" id="UP000324832">
    <property type="component" value="Unassembled WGS sequence"/>
</dbReference>
<feature type="binding site" evidence="11">
    <location>
        <position position="103"/>
    </location>
    <ligand>
        <name>S-adenosyl-L-methionine</name>
        <dbReference type="ChEBI" id="CHEBI:59789"/>
    </ligand>
</feature>
<evidence type="ECO:0000313" key="15">
    <source>
        <dbReference type="EMBL" id="VVD02363.1"/>
    </source>
</evidence>
<dbReference type="InterPro" id="IPR029063">
    <property type="entry name" value="SAM-dependent_MTases_sf"/>
</dbReference>
<accession>A0A5E4QZ36</accession>
<evidence type="ECO:0000256" key="10">
    <source>
        <dbReference type="PIRNR" id="PIRNR028762"/>
    </source>
</evidence>
<feature type="domain" description="MRNA cap 0 methyltransferase" evidence="14">
    <location>
        <begin position="42"/>
        <end position="352"/>
    </location>
</feature>
<feature type="site" description="mRNA cap binding" evidence="12">
    <location>
        <position position="84"/>
    </location>
</feature>
<keyword evidence="4 10" id="KW-0808">Transferase</keyword>
<keyword evidence="16" id="KW-1185">Reference proteome</keyword>
<evidence type="ECO:0000256" key="13">
    <source>
        <dbReference type="SAM" id="MobiDB-lite"/>
    </source>
</evidence>
<evidence type="ECO:0000256" key="7">
    <source>
        <dbReference type="ARBA" id="ARBA00023042"/>
    </source>
</evidence>
<feature type="site" description="mRNA cap binding" evidence="12">
    <location>
        <position position="162"/>
    </location>
</feature>
<proteinExistence type="inferred from homology"/>
<feature type="binding site" evidence="11">
    <location>
        <position position="55"/>
    </location>
    <ligand>
        <name>S-adenosyl-L-methionine</name>
        <dbReference type="ChEBI" id="CHEBI:59789"/>
    </ligand>
</feature>
<evidence type="ECO:0000256" key="9">
    <source>
        <dbReference type="ARBA" id="ARBA00044712"/>
    </source>
</evidence>
<dbReference type="Pfam" id="PF03291">
    <property type="entry name" value="mRNA_G-N7_MeTrfase"/>
    <property type="match status" value="1"/>
</dbReference>
<comment type="subcellular location">
    <subcellularLocation>
        <location evidence="1 10">Nucleus</location>
    </subcellularLocation>
</comment>
<evidence type="ECO:0000256" key="4">
    <source>
        <dbReference type="ARBA" id="ARBA00022679"/>
    </source>
</evidence>
<keyword evidence="3 10" id="KW-0507">mRNA processing</keyword>
<protein>
    <recommendedName>
        <fullName evidence="10">mRNA cap guanine-N(7) methyltransferase</fullName>
        <ecNumber evidence="10">2.1.1.56</ecNumber>
    </recommendedName>
    <alternativeName>
        <fullName evidence="10">mRNA (guanine-N(7))-methyltransferase</fullName>
    </alternativeName>
    <alternativeName>
        <fullName evidence="10">mRNA cap methyltransferase</fullName>
    </alternativeName>
</protein>
<evidence type="ECO:0000256" key="5">
    <source>
        <dbReference type="ARBA" id="ARBA00022691"/>
    </source>
</evidence>
<evidence type="ECO:0000256" key="11">
    <source>
        <dbReference type="PIRSR" id="PIRSR028762-1"/>
    </source>
</evidence>
<comment type="catalytic activity">
    <reaction evidence="9">
        <text>a 5'-end (5'-triphosphoguanosine)-ribonucleoside in mRNA + S-adenosyl-L-methionine = a 5'-end (N(7)-methyl 5'-triphosphoguanosine)-ribonucleoside in mRNA + S-adenosyl-L-homocysteine</text>
        <dbReference type="Rhea" id="RHEA:67008"/>
        <dbReference type="Rhea" id="RHEA-COMP:17166"/>
        <dbReference type="Rhea" id="RHEA-COMP:17167"/>
        <dbReference type="ChEBI" id="CHEBI:57856"/>
        <dbReference type="ChEBI" id="CHEBI:59789"/>
        <dbReference type="ChEBI" id="CHEBI:156461"/>
        <dbReference type="ChEBI" id="CHEBI:167617"/>
        <dbReference type="EC" id="2.1.1.56"/>
    </reaction>
</comment>
<feature type="site" description="mRNA cap binding" evidence="12">
    <location>
        <position position="246"/>
    </location>
</feature>
<dbReference type="AlphaFoldDB" id="A0A5E4QZ36"/>
<dbReference type="GO" id="GO:0005634">
    <property type="term" value="C:nucleus"/>
    <property type="evidence" value="ECO:0007669"/>
    <property type="project" value="UniProtKB-SubCell"/>
</dbReference>
<gene>
    <name evidence="15" type="ORF">LSINAPIS_LOCUS12599</name>
</gene>
<dbReference type="GO" id="GO:0003723">
    <property type="term" value="F:RNA binding"/>
    <property type="evidence" value="ECO:0007669"/>
    <property type="project" value="UniProtKB-KW"/>
</dbReference>